<accession>A0A183D4C0</accession>
<feature type="region of interest" description="Disordered" evidence="1">
    <location>
        <begin position="1"/>
        <end position="22"/>
    </location>
</feature>
<evidence type="ECO:0000256" key="1">
    <source>
        <dbReference type="SAM" id="MobiDB-lite"/>
    </source>
</evidence>
<evidence type="ECO:0000313" key="4">
    <source>
        <dbReference type="Proteomes" id="UP000271098"/>
    </source>
</evidence>
<feature type="transmembrane region" description="Helical" evidence="2">
    <location>
        <begin position="39"/>
        <end position="59"/>
    </location>
</feature>
<organism evidence="5">
    <name type="scientific">Gongylonema pulchrum</name>
    <dbReference type="NCBI Taxonomy" id="637853"/>
    <lineage>
        <taxon>Eukaryota</taxon>
        <taxon>Metazoa</taxon>
        <taxon>Ecdysozoa</taxon>
        <taxon>Nematoda</taxon>
        <taxon>Chromadorea</taxon>
        <taxon>Rhabditida</taxon>
        <taxon>Spirurina</taxon>
        <taxon>Spiruromorpha</taxon>
        <taxon>Spiruroidea</taxon>
        <taxon>Gongylonematidae</taxon>
        <taxon>Gongylonema</taxon>
    </lineage>
</organism>
<keyword evidence="2" id="KW-0812">Transmembrane</keyword>
<protein>
    <submittedName>
        <fullName evidence="3 5">Uncharacterized protein</fullName>
    </submittedName>
</protein>
<keyword evidence="2" id="KW-0472">Membrane</keyword>
<gene>
    <name evidence="3" type="ORF">GPUH_LOCUS3561</name>
</gene>
<name>A0A183D4C0_9BILA</name>
<reference evidence="5" key="1">
    <citation type="submission" date="2016-06" db="UniProtKB">
        <authorList>
            <consortium name="WormBaseParasite"/>
        </authorList>
    </citation>
    <scope>IDENTIFICATION</scope>
</reference>
<dbReference type="Proteomes" id="UP000271098">
    <property type="component" value="Unassembled WGS sequence"/>
</dbReference>
<evidence type="ECO:0000256" key="2">
    <source>
        <dbReference type="SAM" id="Phobius"/>
    </source>
</evidence>
<dbReference type="EMBL" id="UYRT01006182">
    <property type="protein sequence ID" value="VDK40018.1"/>
    <property type="molecule type" value="Genomic_DNA"/>
</dbReference>
<keyword evidence="2" id="KW-1133">Transmembrane helix</keyword>
<sequence>MAAGPRQEQMRVGTTTKTNSTANPATATLLRFPGSSPPWLIAVTSAVLLLVAFSIVFLVRRRRRLGMVRNNRAFGIRRGMSTAGPRDDEEEEEDLLISSLYS</sequence>
<proteinExistence type="predicted"/>
<dbReference type="AlphaFoldDB" id="A0A183D4C0"/>
<dbReference type="WBParaSite" id="GPUH_0000356701-mRNA-1">
    <property type="protein sequence ID" value="GPUH_0000356701-mRNA-1"/>
    <property type="gene ID" value="GPUH_0000356701"/>
</dbReference>
<reference evidence="3 4" key="2">
    <citation type="submission" date="2018-11" db="EMBL/GenBank/DDBJ databases">
        <authorList>
            <consortium name="Pathogen Informatics"/>
        </authorList>
    </citation>
    <scope>NUCLEOTIDE SEQUENCE [LARGE SCALE GENOMIC DNA]</scope>
</reference>
<evidence type="ECO:0000313" key="5">
    <source>
        <dbReference type="WBParaSite" id="GPUH_0000356701-mRNA-1"/>
    </source>
</evidence>
<evidence type="ECO:0000313" key="3">
    <source>
        <dbReference type="EMBL" id="VDK40018.1"/>
    </source>
</evidence>
<feature type="region of interest" description="Disordered" evidence="1">
    <location>
        <begin position="78"/>
        <end position="102"/>
    </location>
</feature>
<feature type="compositionally biased region" description="Polar residues" evidence="1">
    <location>
        <begin position="12"/>
        <end position="22"/>
    </location>
</feature>
<keyword evidence="4" id="KW-1185">Reference proteome</keyword>